<name>A0A0A6UUW2_ACTUT</name>
<proteinExistence type="predicted"/>
<keyword evidence="3" id="KW-1185">Reference proteome</keyword>
<dbReference type="EMBL" id="JRTT01000001">
    <property type="protein sequence ID" value="KHD79236.1"/>
    <property type="molecule type" value="Genomic_DNA"/>
</dbReference>
<sequence length="131" mass="13988">MVVSAEAGAAPAPGPAEKPRFRLFLPRPGQDALKLPTACGTRSTWPPDDRQDFRVPPGVDLRWAPRDGGGVPGRLALERRAEPCPLRTRDGDAATAGGVAVRRDRRLVPSGIIDSLLRLSGSGEAQRAPHR</sequence>
<dbReference type="STRING" id="1869.MB27_01075"/>
<dbReference type="Proteomes" id="UP000054537">
    <property type="component" value="Unassembled WGS sequence"/>
</dbReference>
<feature type="region of interest" description="Disordered" evidence="1">
    <location>
        <begin position="1"/>
        <end position="74"/>
    </location>
</feature>
<feature type="compositionally biased region" description="Low complexity" evidence="1">
    <location>
        <begin position="1"/>
        <end position="11"/>
    </location>
</feature>
<reference evidence="2 3" key="1">
    <citation type="submission" date="2014-10" db="EMBL/GenBank/DDBJ databases">
        <title>Draft genome sequence of Actinoplanes utahensis NRRL 12052.</title>
        <authorList>
            <person name="Velasco-Bucheli B."/>
            <person name="del Cerro C."/>
            <person name="Hormigo D."/>
            <person name="Garcia J.L."/>
            <person name="Acebal C."/>
            <person name="Arroyo M."/>
            <person name="de la Mata I."/>
        </authorList>
    </citation>
    <scope>NUCLEOTIDE SEQUENCE [LARGE SCALE GENOMIC DNA]</scope>
    <source>
        <strain evidence="2 3">NRRL 12052</strain>
    </source>
</reference>
<accession>A0A0A6UUW2</accession>
<organism evidence="2 3">
    <name type="scientific">Actinoplanes utahensis</name>
    <dbReference type="NCBI Taxonomy" id="1869"/>
    <lineage>
        <taxon>Bacteria</taxon>
        <taxon>Bacillati</taxon>
        <taxon>Actinomycetota</taxon>
        <taxon>Actinomycetes</taxon>
        <taxon>Micromonosporales</taxon>
        <taxon>Micromonosporaceae</taxon>
        <taxon>Actinoplanes</taxon>
    </lineage>
</organism>
<evidence type="ECO:0000313" key="3">
    <source>
        <dbReference type="Proteomes" id="UP000054537"/>
    </source>
</evidence>
<dbReference type="AlphaFoldDB" id="A0A0A6UUW2"/>
<protein>
    <submittedName>
        <fullName evidence="2">Uncharacterized protein</fullName>
    </submittedName>
</protein>
<evidence type="ECO:0000256" key="1">
    <source>
        <dbReference type="SAM" id="MobiDB-lite"/>
    </source>
</evidence>
<comment type="caution">
    <text evidence="2">The sequence shown here is derived from an EMBL/GenBank/DDBJ whole genome shotgun (WGS) entry which is preliminary data.</text>
</comment>
<gene>
    <name evidence="2" type="ORF">MB27_01075</name>
</gene>
<evidence type="ECO:0000313" key="2">
    <source>
        <dbReference type="EMBL" id="KHD79236.1"/>
    </source>
</evidence>